<dbReference type="InterPro" id="IPR000160">
    <property type="entry name" value="GGDEF_dom"/>
</dbReference>
<dbReference type="CDD" id="cd01949">
    <property type="entry name" value="GGDEF"/>
    <property type="match status" value="1"/>
</dbReference>
<evidence type="ECO:0000259" key="1">
    <source>
        <dbReference type="PROSITE" id="PS50883"/>
    </source>
</evidence>
<accession>A0ABW2J3P5</accession>
<name>A0ABW2J3P5_9BURK</name>
<dbReference type="PROSITE" id="PS50887">
    <property type="entry name" value="GGDEF"/>
    <property type="match status" value="1"/>
</dbReference>
<dbReference type="Pfam" id="PF00563">
    <property type="entry name" value="EAL"/>
    <property type="match status" value="1"/>
</dbReference>
<dbReference type="InterPro" id="IPR043128">
    <property type="entry name" value="Rev_trsase/Diguanyl_cyclase"/>
</dbReference>
<dbReference type="SMART" id="SM00267">
    <property type="entry name" value="GGDEF"/>
    <property type="match status" value="1"/>
</dbReference>
<dbReference type="SMART" id="SM00052">
    <property type="entry name" value="EAL"/>
    <property type="match status" value="1"/>
</dbReference>
<dbReference type="InterPro" id="IPR001633">
    <property type="entry name" value="EAL_dom"/>
</dbReference>
<evidence type="ECO:0000259" key="2">
    <source>
        <dbReference type="PROSITE" id="PS50887"/>
    </source>
</evidence>
<sequence length="538" mass="60267">MKFDKRRLRALTPAISKDIQRRQEHTLRMREHEVSLREEWATVREREISEAQTHAATYGDSNLQLRAANEHLVIASIQSHIMAEMLEKSRAEMSHLANHDFLTDLPNRMQLYDRISLAIASAKRNGIKLTIMFVDLDRFKVVNDSFGHVVGDQLLQAVAQRLTSTVRDSDTVSRPGGDEFVLLLPDAGDENLLVPIIEKIHAAITAPYTIEGNDVDIGATIGVSIFPEDGNDVETLIHCADAAMYHAKEGGRNTYQFFRKEMRGRNTKLQDKEEQLLEALARQQFVLFYQAQINLESGAITGVEALIRWRHPERGLLLPESFIQDAEDCGAIVAIGRWVLLEACNQAQAWLDEGLIFNMMAVNVSAHQFANNDFLENVQSVLQQSGWTPNRLELELNESVLLKNIASATITLHALRSIGVKIAIDDFGTGCSSMIYLKQLAVDTMKIDRSFVHDISSSEDDILVRAIIGIGKGFRHRIIAEGVETAEQLAILRDIDCSTAQGYYLNRPMIAEEFADFLKAGVAEHLLKRQGMPGDPVE</sequence>
<dbReference type="InterPro" id="IPR035919">
    <property type="entry name" value="EAL_sf"/>
</dbReference>
<reference evidence="4" key="1">
    <citation type="journal article" date="2019" name="Int. J. Syst. Evol. Microbiol.">
        <title>The Global Catalogue of Microorganisms (GCM) 10K type strain sequencing project: providing services to taxonomists for standard genome sequencing and annotation.</title>
        <authorList>
            <consortium name="The Broad Institute Genomics Platform"/>
            <consortium name="The Broad Institute Genome Sequencing Center for Infectious Disease"/>
            <person name="Wu L."/>
            <person name="Ma J."/>
        </authorList>
    </citation>
    <scope>NUCLEOTIDE SEQUENCE [LARGE SCALE GENOMIC DNA]</scope>
    <source>
        <strain evidence="4">CCUG 36956</strain>
    </source>
</reference>
<organism evidence="3 4">
    <name type="scientific">Herminiimonas aquatilis</name>
    <dbReference type="NCBI Taxonomy" id="345342"/>
    <lineage>
        <taxon>Bacteria</taxon>
        <taxon>Pseudomonadati</taxon>
        <taxon>Pseudomonadota</taxon>
        <taxon>Betaproteobacteria</taxon>
        <taxon>Burkholderiales</taxon>
        <taxon>Oxalobacteraceae</taxon>
        <taxon>Herminiimonas</taxon>
    </lineage>
</organism>
<proteinExistence type="predicted"/>
<dbReference type="CDD" id="cd01948">
    <property type="entry name" value="EAL"/>
    <property type="match status" value="1"/>
</dbReference>
<protein>
    <submittedName>
        <fullName evidence="3">Bifunctional diguanylate cyclase/phosphodiesterase</fullName>
    </submittedName>
</protein>
<dbReference type="InterPro" id="IPR029787">
    <property type="entry name" value="Nucleotide_cyclase"/>
</dbReference>
<dbReference type="Gene3D" id="3.20.20.450">
    <property type="entry name" value="EAL domain"/>
    <property type="match status" value="1"/>
</dbReference>
<dbReference type="Pfam" id="PF00990">
    <property type="entry name" value="GGDEF"/>
    <property type="match status" value="1"/>
</dbReference>
<feature type="domain" description="EAL" evidence="1">
    <location>
        <begin position="269"/>
        <end position="522"/>
    </location>
</feature>
<dbReference type="PANTHER" id="PTHR44757">
    <property type="entry name" value="DIGUANYLATE CYCLASE DGCP"/>
    <property type="match status" value="1"/>
</dbReference>
<gene>
    <name evidence="3" type="ORF">ACFQO0_04805</name>
</gene>
<evidence type="ECO:0000313" key="4">
    <source>
        <dbReference type="Proteomes" id="UP001596379"/>
    </source>
</evidence>
<dbReference type="NCBIfam" id="TIGR00254">
    <property type="entry name" value="GGDEF"/>
    <property type="match status" value="1"/>
</dbReference>
<dbReference type="EMBL" id="JBHTCC010000001">
    <property type="protein sequence ID" value="MFC7297752.1"/>
    <property type="molecule type" value="Genomic_DNA"/>
</dbReference>
<evidence type="ECO:0000313" key="3">
    <source>
        <dbReference type="EMBL" id="MFC7297752.1"/>
    </source>
</evidence>
<dbReference type="RefSeq" id="WP_382232889.1">
    <property type="nucleotide sequence ID" value="NZ_JBHTCC010000001.1"/>
</dbReference>
<dbReference type="Proteomes" id="UP001596379">
    <property type="component" value="Unassembled WGS sequence"/>
</dbReference>
<dbReference type="Gene3D" id="3.30.70.270">
    <property type="match status" value="1"/>
</dbReference>
<dbReference type="SUPFAM" id="SSF141868">
    <property type="entry name" value="EAL domain-like"/>
    <property type="match status" value="1"/>
</dbReference>
<keyword evidence="4" id="KW-1185">Reference proteome</keyword>
<dbReference type="InterPro" id="IPR052155">
    <property type="entry name" value="Biofilm_reg_signaling"/>
</dbReference>
<feature type="domain" description="GGDEF" evidence="2">
    <location>
        <begin position="127"/>
        <end position="260"/>
    </location>
</feature>
<dbReference type="PROSITE" id="PS50883">
    <property type="entry name" value="EAL"/>
    <property type="match status" value="1"/>
</dbReference>
<dbReference type="SUPFAM" id="SSF55073">
    <property type="entry name" value="Nucleotide cyclase"/>
    <property type="match status" value="1"/>
</dbReference>
<dbReference type="PANTHER" id="PTHR44757:SF2">
    <property type="entry name" value="BIOFILM ARCHITECTURE MAINTENANCE PROTEIN MBAA"/>
    <property type="match status" value="1"/>
</dbReference>
<comment type="caution">
    <text evidence="3">The sequence shown here is derived from an EMBL/GenBank/DDBJ whole genome shotgun (WGS) entry which is preliminary data.</text>
</comment>